<dbReference type="PANTHER" id="PTHR33823:SF4">
    <property type="entry name" value="GENERAL STRESS PROTEIN 16O"/>
    <property type="match status" value="1"/>
</dbReference>
<dbReference type="AlphaFoldDB" id="A0A0G1XW06"/>
<keyword evidence="2" id="KW-0863">Zinc-finger</keyword>
<dbReference type="InterPro" id="IPR000962">
    <property type="entry name" value="Znf_DskA_TraR"/>
</dbReference>
<sequence>MNTEDFKLKLDEELETVMQELAELGHEDIDETATEQDELADRMEEHGENIAEKAALVLRKKELVAALARIKDGTYGLCEECGEKIDEDRLEANPAASTCSVHM</sequence>
<dbReference type="PANTHER" id="PTHR33823">
    <property type="entry name" value="RNA POLYMERASE-BINDING TRANSCRIPTION FACTOR DKSA-RELATED"/>
    <property type="match status" value="1"/>
</dbReference>
<dbReference type="Proteomes" id="UP000034589">
    <property type="component" value="Unassembled WGS sequence"/>
</dbReference>
<gene>
    <name evidence="6" type="ORF">UY39_C0025G0002</name>
</gene>
<evidence type="ECO:0000256" key="4">
    <source>
        <dbReference type="PROSITE-ProRule" id="PRU00510"/>
    </source>
</evidence>
<evidence type="ECO:0000256" key="1">
    <source>
        <dbReference type="ARBA" id="ARBA00022723"/>
    </source>
</evidence>
<evidence type="ECO:0000256" key="2">
    <source>
        <dbReference type="ARBA" id="ARBA00022771"/>
    </source>
</evidence>
<keyword evidence="3" id="KW-0862">Zinc</keyword>
<evidence type="ECO:0000313" key="6">
    <source>
        <dbReference type="EMBL" id="KKW06792.1"/>
    </source>
</evidence>
<proteinExistence type="predicted"/>
<dbReference type="EMBL" id="LCPV01000025">
    <property type="protein sequence ID" value="KKW06792.1"/>
    <property type="molecule type" value="Genomic_DNA"/>
</dbReference>
<feature type="zinc finger region" description="dksA C4-type" evidence="4">
    <location>
        <begin position="78"/>
        <end position="102"/>
    </location>
</feature>
<organism evidence="6 7">
    <name type="scientific">Candidatus Kaiserbacteria bacterium GW2011_GWC2_49_12</name>
    <dbReference type="NCBI Taxonomy" id="1618675"/>
    <lineage>
        <taxon>Bacteria</taxon>
        <taxon>Candidatus Kaiseribacteriota</taxon>
    </lineage>
</organism>
<dbReference type="PROSITE" id="PS51128">
    <property type="entry name" value="ZF_DKSA_2"/>
    <property type="match status" value="1"/>
</dbReference>
<dbReference type="SUPFAM" id="SSF57716">
    <property type="entry name" value="Glucocorticoid receptor-like (DNA-binding domain)"/>
    <property type="match status" value="1"/>
</dbReference>
<dbReference type="GO" id="GO:0008270">
    <property type="term" value="F:zinc ion binding"/>
    <property type="evidence" value="ECO:0007669"/>
    <property type="project" value="UniProtKB-KW"/>
</dbReference>
<dbReference type="Pfam" id="PF01258">
    <property type="entry name" value="zf-dskA_traR"/>
    <property type="match status" value="1"/>
</dbReference>
<accession>A0A0G1XW06</accession>
<protein>
    <submittedName>
        <fullName evidence="6">Transcriptional regulator, TraR/DksA family</fullName>
    </submittedName>
</protein>
<reference evidence="6 7" key="1">
    <citation type="journal article" date="2015" name="Nature">
        <title>rRNA introns, odd ribosomes, and small enigmatic genomes across a large radiation of phyla.</title>
        <authorList>
            <person name="Brown C.T."/>
            <person name="Hug L.A."/>
            <person name="Thomas B.C."/>
            <person name="Sharon I."/>
            <person name="Castelle C.J."/>
            <person name="Singh A."/>
            <person name="Wilkins M.J."/>
            <person name="Williams K.H."/>
            <person name="Banfield J.F."/>
        </authorList>
    </citation>
    <scope>NUCLEOTIDE SEQUENCE [LARGE SCALE GENOMIC DNA]</scope>
</reference>
<name>A0A0G1XW06_9BACT</name>
<comment type="caution">
    <text evidence="6">The sequence shown here is derived from an EMBL/GenBank/DDBJ whole genome shotgun (WGS) entry which is preliminary data.</text>
</comment>
<feature type="domain" description="Zinc finger DksA/TraR C4-type" evidence="5">
    <location>
        <begin position="73"/>
        <end position="99"/>
    </location>
</feature>
<dbReference type="Gene3D" id="1.20.120.910">
    <property type="entry name" value="DksA, coiled-coil domain"/>
    <property type="match status" value="1"/>
</dbReference>
<evidence type="ECO:0000259" key="5">
    <source>
        <dbReference type="Pfam" id="PF01258"/>
    </source>
</evidence>
<evidence type="ECO:0000313" key="7">
    <source>
        <dbReference type="Proteomes" id="UP000034589"/>
    </source>
</evidence>
<keyword evidence="1" id="KW-0479">Metal-binding</keyword>
<evidence type="ECO:0000256" key="3">
    <source>
        <dbReference type="ARBA" id="ARBA00022833"/>
    </source>
</evidence>